<sequence length="290" mass="32568">MRTSGPDTAAQSMDNKSFAAIAALAKEEAGLILPEGKMTMVQSRLRKRLLETGQPTYETYCKFVCSNEGTAERRLMISALTTNVSHFFRESHHFDMLRTKVVPTLLQKARDGQRIRIWSAGCSSGQEPYSISMCLHSAAPELVSRDILILGTDIDPAILEKAEAACYSEQQISGIPEDMRKKYLEHANGGQFRVNADIRRLVRFRELNLLREWPMKGAFDAIFCRNVVIYFDAATQASLWPRFRQRIANNGWIFLGHSERISDSALHLFEPNGMTAYQAAGSGSSAIRKE</sequence>
<evidence type="ECO:0000313" key="7">
    <source>
        <dbReference type="EMBL" id="QPM89584.1"/>
    </source>
</evidence>
<dbReference type="OrthoDB" id="9816309at2"/>
<evidence type="ECO:0000256" key="6">
    <source>
        <dbReference type="PIRSR" id="PIRSR000410-1"/>
    </source>
</evidence>
<feature type="binding site" evidence="6">
    <location>
        <position position="85"/>
    </location>
    <ligand>
        <name>S-adenosyl-L-methionine</name>
        <dbReference type="ChEBI" id="CHEBI:59789"/>
    </ligand>
</feature>
<dbReference type="SUPFAM" id="SSF47757">
    <property type="entry name" value="Chemotaxis receptor methyltransferase CheR, N-terminal domain"/>
    <property type="match status" value="1"/>
</dbReference>
<feature type="binding site" evidence="6">
    <location>
        <position position="89"/>
    </location>
    <ligand>
        <name>S-adenosyl-L-methionine</name>
        <dbReference type="ChEBI" id="CHEBI:59789"/>
    </ligand>
</feature>
<dbReference type="Pfam" id="PF03705">
    <property type="entry name" value="CheR_N"/>
    <property type="match status" value="1"/>
</dbReference>
<dbReference type="InterPro" id="IPR036804">
    <property type="entry name" value="CheR_N_sf"/>
</dbReference>
<organism evidence="7 8">
    <name type="scientific">Pseudooceanicola algae</name>
    <dbReference type="NCBI Taxonomy" id="1537215"/>
    <lineage>
        <taxon>Bacteria</taxon>
        <taxon>Pseudomonadati</taxon>
        <taxon>Pseudomonadota</taxon>
        <taxon>Alphaproteobacteria</taxon>
        <taxon>Rhodobacterales</taxon>
        <taxon>Paracoccaceae</taxon>
        <taxon>Pseudooceanicola</taxon>
    </lineage>
</organism>
<dbReference type="EMBL" id="CP060436">
    <property type="protein sequence ID" value="QPM89584.1"/>
    <property type="molecule type" value="Genomic_DNA"/>
</dbReference>
<dbReference type="InterPro" id="IPR000780">
    <property type="entry name" value="CheR_MeTrfase"/>
</dbReference>
<dbReference type="EC" id="2.1.1.80" evidence="5"/>
<evidence type="ECO:0000256" key="5">
    <source>
        <dbReference type="PIRNR" id="PIRNR000410"/>
    </source>
</evidence>
<dbReference type="GO" id="GO:0008983">
    <property type="term" value="F:protein-glutamate O-methyltransferase activity"/>
    <property type="evidence" value="ECO:0007669"/>
    <property type="project" value="UniProtKB-EC"/>
</dbReference>
<evidence type="ECO:0000256" key="3">
    <source>
        <dbReference type="ARBA" id="ARBA00022679"/>
    </source>
</evidence>
<feature type="binding site" evidence="6">
    <location>
        <position position="153"/>
    </location>
    <ligand>
        <name>S-adenosyl-L-methionine</name>
        <dbReference type="ChEBI" id="CHEBI:59789"/>
    </ligand>
</feature>
<feature type="binding site" evidence="6">
    <location>
        <begin position="225"/>
        <end position="226"/>
    </location>
    <ligand>
        <name>S-adenosyl-L-methionine</name>
        <dbReference type="ChEBI" id="CHEBI:59789"/>
    </ligand>
</feature>
<dbReference type="InterPro" id="IPR026024">
    <property type="entry name" value="Chemotaxis_MeTrfase_CheR"/>
</dbReference>
<dbReference type="InterPro" id="IPR050903">
    <property type="entry name" value="Bact_Chemotaxis_MeTrfase"/>
</dbReference>
<dbReference type="Gene3D" id="3.40.50.150">
    <property type="entry name" value="Vaccinia Virus protein VP39"/>
    <property type="match status" value="1"/>
</dbReference>
<dbReference type="PIRSF" id="PIRSF000410">
    <property type="entry name" value="CheR"/>
    <property type="match status" value="1"/>
</dbReference>
<name>A0A418SDZ7_9RHOB</name>
<dbReference type="PANTHER" id="PTHR24422">
    <property type="entry name" value="CHEMOTAXIS PROTEIN METHYLTRANSFERASE"/>
    <property type="match status" value="1"/>
</dbReference>
<feature type="binding site" evidence="6">
    <location>
        <position position="127"/>
    </location>
    <ligand>
        <name>S-adenosyl-L-methionine</name>
        <dbReference type="ChEBI" id="CHEBI:59789"/>
    </ligand>
</feature>
<evidence type="ECO:0000313" key="8">
    <source>
        <dbReference type="Proteomes" id="UP000283786"/>
    </source>
</evidence>
<evidence type="ECO:0000256" key="4">
    <source>
        <dbReference type="ARBA" id="ARBA00022691"/>
    </source>
</evidence>
<reference evidence="7 8" key="1">
    <citation type="submission" date="2020-08" db="EMBL/GenBank/DDBJ databases">
        <title>Genome sequence of Rhodobacteraceae bacterium Lw-13e.</title>
        <authorList>
            <person name="Poehlein A."/>
            <person name="Wolter L."/>
            <person name="Daniel R."/>
            <person name="Brinkhoff T."/>
        </authorList>
    </citation>
    <scope>NUCLEOTIDE SEQUENCE [LARGE SCALE GENOMIC DNA]</scope>
    <source>
        <strain evidence="7 8">Lw-13e</strain>
    </source>
</reference>
<dbReference type="Proteomes" id="UP000283786">
    <property type="component" value="Chromosome"/>
</dbReference>
<dbReference type="Gene3D" id="1.10.155.10">
    <property type="entry name" value="Chemotaxis receptor methyltransferase CheR, N-terminal domain"/>
    <property type="match status" value="1"/>
</dbReference>
<dbReference type="PANTHER" id="PTHR24422:SF19">
    <property type="entry name" value="CHEMOTAXIS PROTEIN METHYLTRANSFERASE"/>
    <property type="match status" value="1"/>
</dbReference>
<dbReference type="InterPro" id="IPR029063">
    <property type="entry name" value="SAM-dependent_MTases_sf"/>
</dbReference>
<dbReference type="PRINTS" id="PR00996">
    <property type="entry name" value="CHERMTFRASE"/>
</dbReference>
<dbReference type="AlphaFoldDB" id="A0A418SDZ7"/>
<keyword evidence="8" id="KW-1185">Reference proteome</keyword>
<dbReference type="InterPro" id="IPR022642">
    <property type="entry name" value="CheR_C"/>
</dbReference>
<accession>A0A418SDZ7</accession>
<feature type="binding site" evidence="6">
    <location>
        <position position="83"/>
    </location>
    <ligand>
        <name>S-adenosyl-L-methionine</name>
        <dbReference type="ChEBI" id="CHEBI:59789"/>
    </ligand>
</feature>
<protein>
    <recommendedName>
        <fullName evidence="5">Chemotaxis protein methyltransferase</fullName>
        <ecNumber evidence="5">2.1.1.80</ecNumber>
    </recommendedName>
</protein>
<dbReference type="SMART" id="SM00138">
    <property type="entry name" value="MeTrc"/>
    <property type="match status" value="1"/>
</dbReference>
<evidence type="ECO:0000256" key="1">
    <source>
        <dbReference type="ARBA" id="ARBA00001541"/>
    </source>
</evidence>
<dbReference type="CDD" id="cd02440">
    <property type="entry name" value="AdoMet_MTases"/>
    <property type="match status" value="1"/>
</dbReference>
<gene>
    <name evidence="7" type="primary">cheR</name>
    <name evidence="7" type="ORF">PSAL_008050</name>
</gene>
<dbReference type="SUPFAM" id="SSF53335">
    <property type="entry name" value="S-adenosyl-L-methionine-dependent methyltransferases"/>
    <property type="match status" value="1"/>
</dbReference>
<dbReference type="GO" id="GO:0032259">
    <property type="term" value="P:methylation"/>
    <property type="evidence" value="ECO:0007669"/>
    <property type="project" value="UniProtKB-KW"/>
</dbReference>
<comment type="catalytic activity">
    <reaction evidence="1 5">
        <text>L-glutamyl-[protein] + S-adenosyl-L-methionine = [protein]-L-glutamate 5-O-methyl ester + S-adenosyl-L-homocysteine</text>
        <dbReference type="Rhea" id="RHEA:24452"/>
        <dbReference type="Rhea" id="RHEA-COMP:10208"/>
        <dbReference type="Rhea" id="RHEA-COMP:10311"/>
        <dbReference type="ChEBI" id="CHEBI:29973"/>
        <dbReference type="ChEBI" id="CHEBI:57856"/>
        <dbReference type="ChEBI" id="CHEBI:59789"/>
        <dbReference type="ChEBI" id="CHEBI:82795"/>
        <dbReference type="EC" id="2.1.1.80"/>
    </reaction>
</comment>
<proteinExistence type="predicted"/>
<evidence type="ECO:0000256" key="2">
    <source>
        <dbReference type="ARBA" id="ARBA00022603"/>
    </source>
</evidence>
<dbReference type="InterPro" id="IPR022641">
    <property type="entry name" value="CheR_N"/>
</dbReference>
<keyword evidence="2 5" id="KW-0489">Methyltransferase</keyword>
<dbReference type="Pfam" id="PF01739">
    <property type="entry name" value="CheR"/>
    <property type="match status" value="1"/>
</dbReference>
<dbReference type="PROSITE" id="PS50123">
    <property type="entry name" value="CHER"/>
    <property type="match status" value="1"/>
</dbReference>
<dbReference type="KEGG" id="palw:PSAL_008050"/>
<feature type="binding site" evidence="6">
    <location>
        <begin position="208"/>
        <end position="209"/>
    </location>
    <ligand>
        <name>S-adenosyl-L-methionine</name>
        <dbReference type="ChEBI" id="CHEBI:59789"/>
    </ligand>
</feature>
<comment type="function">
    <text evidence="5">Methylation of the membrane-bound methyl-accepting chemotaxis proteins (MCP) to form gamma-glutamyl methyl ester residues in MCP.</text>
</comment>
<keyword evidence="3 5" id="KW-0808">Transferase</keyword>
<keyword evidence="4 5" id="KW-0949">S-adenosyl-L-methionine</keyword>